<comment type="subcellular location">
    <subcellularLocation>
        <location evidence="1">Nucleus</location>
    </subcellularLocation>
</comment>
<dbReference type="SUPFAM" id="SSF118290">
    <property type="entry name" value="WRKY DNA-binding domain"/>
    <property type="match status" value="1"/>
</dbReference>
<gene>
    <name evidence="9" type="primary">LOC115748112</name>
</gene>
<dbReference type="InterPro" id="IPR003657">
    <property type="entry name" value="WRKY_dom"/>
</dbReference>
<evidence type="ECO:0000256" key="1">
    <source>
        <dbReference type="ARBA" id="ARBA00004123"/>
    </source>
</evidence>
<dbReference type="InterPro" id="IPR044810">
    <property type="entry name" value="WRKY_plant"/>
</dbReference>
<evidence type="ECO:0000256" key="6">
    <source>
        <dbReference type="SAM" id="MobiDB-lite"/>
    </source>
</evidence>
<feature type="region of interest" description="Disordered" evidence="6">
    <location>
        <begin position="73"/>
        <end position="98"/>
    </location>
</feature>
<keyword evidence="4" id="KW-0804">Transcription</keyword>
<protein>
    <submittedName>
        <fullName evidence="9">WRKY DNA-binding transcription factor 70-like</fullName>
    </submittedName>
</protein>
<dbReference type="PANTHER" id="PTHR31282">
    <property type="entry name" value="WRKY TRANSCRIPTION FACTOR 21-RELATED"/>
    <property type="match status" value="1"/>
</dbReference>
<proteinExistence type="predicted"/>
<accession>A0A8B8PZY9</accession>
<dbReference type="Proteomes" id="UP000827889">
    <property type="component" value="Chromosome 8"/>
</dbReference>
<dbReference type="KEGG" id="rarg:115748112"/>
<evidence type="ECO:0000256" key="3">
    <source>
        <dbReference type="ARBA" id="ARBA00023125"/>
    </source>
</evidence>
<dbReference type="RefSeq" id="XP_030540381.2">
    <property type="nucleotide sequence ID" value="XM_030684521.2"/>
</dbReference>
<evidence type="ECO:0000259" key="7">
    <source>
        <dbReference type="PROSITE" id="PS50811"/>
    </source>
</evidence>
<keyword evidence="5" id="KW-0539">Nucleus</keyword>
<evidence type="ECO:0000256" key="4">
    <source>
        <dbReference type="ARBA" id="ARBA00023163"/>
    </source>
</evidence>
<dbReference type="Gene3D" id="2.20.25.80">
    <property type="entry name" value="WRKY domain"/>
    <property type="match status" value="1"/>
</dbReference>
<dbReference type="SMART" id="SM00774">
    <property type="entry name" value="WRKY"/>
    <property type="match status" value="1"/>
</dbReference>
<keyword evidence="3" id="KW-0238">DNA-binding</keyword>
<keyword evidence="2" id="KW-0805">Transcription regulation</keyword>
<evidence type="ECO:0000313" key="9">
    <source>
        <dbReference type="RefSeq" id="XP_030540381.2"/>
    </source>
</evidence>
<dbReference type="Pfam" id="PF03106">
    <property type="entry name" value="WRKY"/>
    <property type="match status" value="1"/>
</dbReference>
<dbReference type="InterPro" id="IPR036576">
    <property type="entry name" value="WRKY_dom_sf"/>
</dbReference>
<dbReference type="GO" id="GO:0005634">
    <property type="term" value="C:nucleus"/>
    <property type="evidence" value="ECO:0007669"/>
    <property type="project" value="UniProtKB-SubCell"/>
</dbReference>
<organism evidence="8 9">
    <name type="scientific">Rhodamnia argentea</name>
    <dbReference type="NCBI Taxonomy" id="178133"/>
    <lineage>
        <taxon>Eukaryota</taxon>
        <taxon>Viridiplantae</taxon>
        <taxon>Streptophyta</taxon>
        <taxon>Embryophyta</taxon>
        <taxon>Tracheophyta</taxon>
        <taxon>Spermatophyta</taxon>
        <taxon>Magnoliopsida</taxon>
        <taxon>eudicotyledons</taxon>
        <taxon>Gunneridae</taxon>
        <taxon>Pentapetalae</taxon>
        <taxon>rosids</taxon>
        <taxon>malvids</taxon>
        <taxon>Myrtales</taxon>
        <taxon>Myrtaceae</taxon>
        <taxon>Myrtoideae</taxon>
        <taxon>Myrteae</taxon>
        <taxon>Australasian group</taxon>
        <taxon>Rhodamnia</taxon>
    </lineage>
</organism>
<dbReference type="GO" id="GO:0003700">
    <property type="term" value="F:DNA-binding transcription factor activity"/>
    <property type="evidence" value="ECO:0007669"/>
    <property type="project" value="InterPro"/>
</dbReference>
<evidence type="ECO:0000256" key="2">
    <source>
        <dbReference type="ARBA" id="ARBA00023015"/>
    </source>
</evidence>
<feature type="domain" description="WRKY" evidence="7">
    <location>
        <begin position="112"/>
        <end position="175"/>
    </location>
</feature>
<dbReference type="GeneID" id="115748112"/>
<sequence length="284" mass="31949">MGADRPERRVMEELLLQGQSAAVQFQLLLKNPPSRDGSDRSGPSPDELLGKILRSFDEGLSVLGSCRESACAGHDRQVSPCSGESSKSKKRVDLKGRRGCHKRRKASQAWMTVSSTVEDNHAWRKYGQKVILNAKYPRSYFRCTHKHDQDCKALKQVQRMEEDPQMFHITYIGVHTCSRDNIKVPRMLITDSDTCVGESFPVKQELREEAKSDLTNDNVSSRDSFLLAGLESCHHQPNDPASVSSARMGFGDVDDSLGYELEFLRSGVSFDDEFPIEDTEFLCQ</sequence>
<dbReference type="GO" id="GO:0043565">
    <property type="term" value="F:sequence-specific DNA binding"/>
    <property type="evidence" value="ECO:0007669"/>
    <property type="project" value="InterPro"/>
</dbReference>
<name>A0A8B8PZY9_9MYRT</name>
<evidence type="ECO:0000256" key="5">
    <source>
        <dbReference type="ARBA" id="ARBA00023242"/>
    </source>
</evidence>
<reference evidence="9" key="1">
    <citation type="submission" date="2025-08" db="UniProtKB">
        <authorList>
            <consortium name="RefSeq"/>
        </authorList>
    </citation>
    <scope>IDENTIFICATION</scope>
    <source>
        <tissue evidence="9">Leaf</tissue>
    </source>
</reference>
<dbReference type="AlphaFoldDB" id="A0A8B8PZY9"/>
<evidence type="ECO:0000313" key="8">
    <source>
        <dbReference type="Proteomes" id="UP000827889"/>
    </source>
</evidence>
<dbReference type="PROSITE" id="PS50811">
    <property type="entry name" value="WRKY"/>
    <property type="match status" value="1"/>
</dbReference>
<keyword evidence="8" id="KW-1185">Reference proteome</keyword>